<evidence type="ECO:0000256" key="3">
    <source>
        <dbReference type="ARBA" id="ARBA00022692"/>
    </source>
</evidence>
<proteinExistence type="predicted"/>
<reference evidence="11" key="1">
    <citation type="submission" date="2016-10" db="EMBL/GenBank/DDBJ databases">
        <authorList>
            <person name="Varghese N."/>
            <person name="Submissions S."/>
        </authorList>
    </citation>
    <scope>NUCLEOTIDE SEQUENCE [LARGE SCALE GENOMIC DNA]</scope>
    <source>
        <strain evidence="11">CGMCC 1.7061</strain>
    </source>
</reference>
<keyword evidence="6 8" id="KW-0472">Membrane</keyword>
<evidence type="ECO:0000256" key="2">
    <source>
        <dbReference type="ARBA" id="ARBA00022448"/>
    </source>
</evidence>
<sequence>MIRDILRPSLIFLSELWERLLIAWPILVFLMVIIALLGLWVGRREGWRWQDSLYWAGITATTVGYGDIRPKRGGSRLLSLVIAMVGLVFSGLVVALAVNAGQSMADLLM</sequence>
<feature type="transmembrane region" description="Helical" evidence="8">
    <location>
        <begin position="21"/>
        <end position="40"/>
    </location>
</feature>
<accession>A0A1I4LX68</accession>
<keyword evidence="2" id="KW-0813">Transport</keyword>
<evidence type="ECO:0000313" key="11">
    <source>
        <dbReference type="Proteomes" id="UP000198519"/>
    </source>
</evidence>
<dbReference type="GO" id="GO:0005886">
    <property type="term" value="C:plasma membrane"/>
    <property type="evidence" value="ECO:0007669"/>
    <property type="project" value="TreeGrafter"/>
</dbReference>
<dbReference type="PANTHER" id="PTHR11003:SF291">
    <property type="entry name" value="IP11374P"/>
    <property type="match status" value="1"/>
</dbReference>
<keyword evidence="5" id="KW-0406">Ion transport</keyword>
<evidence type="ECO:0000256" key="8">
    <source>
        <dbReference type="SAM" id="Phobius"/>
    </source>
</evidence>
<keyword evidence="4 8" id="KW-1133">Transmembrane helix</keyword>
<protein>
    <submittedName>
        <fullName evidence="10">Ion channel</fullName>
    </submittedName>
</protein>
<evidence type="ECO:0000256" key="4">
    <source>
        <dbReference type="ARBA" id="ARBA00022989"/>
    </source>
</evidence>
<dbReference type="OrthoDB" id="9799090at2"/>
<keyword evidence="7" id="KW-0407">Ion channel</keyword>
<organism evidence="10 11">
    <name type="scientific">Marinobacter zhejiangensis</name>
    <dbReference type="NCBI Taxonomy" id="488535"/>
    <lineage>
        <taxon>Bacteria</taxon>
        <taxon>Pseudomonadati</taxon>
        <taxon>Pseudomonadota</taxon>
        <taxon>Gammaproteobacteria</taxon>
        <taxon>Pseudomonadales</taxon>
        <taxon>Marinobacteraceae</taxon>
        <taxon>Marinobacter</taxon>
    </lineage>
</organism>
<dbReference type="SUPFAM" id="SSF81324">
    <property type="entry name" value="Voltage-gated potassium channels"/>
    <property type="match status" value="1"/>
</dbReference>
<comment type="subcellular location">
    <subcellularLocation>
        <location evidence="1">Membrane</location>
        <topology evidence="1">Multi-pass membrane protein</topology>
    </subcellularLocation>
</comment>
<gene>
    <name evidence="10" type="ORF">SAMN04487963_0718</name>
</gene>
<dbReference type="RefSeq" id="WP_092020500.1">
    <property type="nucleotide sequence ID" value="NZ_FOUE01000001.1"/>
</dbReference>
<evidence type="ECO:0000313" key="10">
    <source>
        <dbReference type="EMBL" id="SFL95542.1"/>
    </source>
</evidence>
<evidence type="ECO:0000256" key="5">
    <source>
        <dbReference type="ARBA" id="ARBA00023065"/>
    </source>
</evidence>
<feature type="transmembrane region" description="Helical" evidence="8">
    <location>
        <begin position="80"/>
        <end position="100"/>
    </location>
</feature>
<keyword evidence="11" id="KW-1185">Reference proteome</keyword>
<evidence type="ECO:0000259" key="9">
    <source>
        <dbReference type="Pfam" id="PF07885"/>
    </source>
</evidence>
<dbReference type="PANTHER" id="PTHR11003">
    <property type="entry name" value="POTASSIUM CHANNEL, SUBFAMILY K"/>
    <property type="match status" value="1"/>
</dbReference>
<dbReference type="AlphaFoldDB" id="A0A1I4LX68"/>
<dbReference type="InterPro" id="IPR013099">
    <property type="entry name" value="K_chnl_dom"/>
</dbReference>
<feature type="domain" description="Potassium channel" evidence="9">
    <location>
        <begin position="27"/>
        <end position="99"/>
    </location>
</feature>
<dbReference type="Gene3D" id="1.10.287.70">
    <property type="match status" value="1"/>
</dbReference>
<dbReference type="EMBL" id="FOUE01000001">
    <property type="protein sequence ID" value="SFL95542.1"/>
    <property type="molecule type" value="Genomic_DNA"/>
</dbReference>
<evidence type="ECO:0000256" key="6">
    <source>
        <dbReference type="ARBA" id="ARBA00023136"/>
    </source>
</evidence>
<keyword evidence="3 8" id="KW-0812">Transmembrane</keyword>
<dbReference type="Pfam" id="PF07885">
    <property type="entry name" value="Ion_trans_2"/>
    <property type="match status" value="1"/>
</dbReference>
<dbReference type="GO" id="GO:0015271">
    <property type="term" value="F:outward rectifier potassium channel activity"/>
    <property type="evidence" value="ECO:0007669"/>
    <property type="project" value="TreeGrafter"/>
</dbReference>
<name>A0A1I4LX68_9GAMM</name>
<dbReference type="InterPro" id="IPR003280">
    <property type="entry name" value="2pore_dom_K_chnl"/>
</dbReference>
<dbReference type="GO" id="GO:0022841">
    <property type="term" value="F:potassium ion leak channel activity"/>
    <property type="evidence" value="ECO:0007669"/>
    <property type="project" value="TreeGrafter"/>
</dbReference>
<dbReference type="STRING" id="488535.SAMN04487963_0718"/>
<dbReference type="GO" id="GO:0030322">
    <property type="term" value="P:stabilization of membrane potential"/>
    <property type="evidence" value="ECO:0007669"/>
    <property type="project" value="TreeGrafter"/>
</dbReference>
<evidence type="ECO:0000256" key="1">
    <source>
        <dbReference type="ARBA" id="ARBA00004141"/>
    </source>
</evidence>
<dbReference type="Proteomes" id="UP000198519">
    <property type="component" value="Unassembled WGS sequence"/>
</dbReference>
<evidence type="ECO:0000256" key="7">
    <source>
        <dbReference type="ARBA" id="ARBA00023303"/>
    </source>
</evidence>